<dbReference type="EMBL" id="BONX01000081">
    <property type="protein sequence ID" value="GIH01703.1"/>
    <property type="molecule type" value="Genomic_DNA"/>
</dbReference>
<protein>
    <recommendedName>
        <fullName evidence="3">Transposase</fullName>
    </recommendedName>
</protein>
<keyword evidence="2" id="KW-1185">Reference proteome</keyword>
<evidence type="ECO:0000313" key="2">
    <source>
        <dbReference type="Proteomes" id="UP000621500"/>
    </source>
</evidence>
<dbReference type="Proteomes" id="UP000621500">
    <property type="component" value="Unassembled WGS sequence"/>
</dbReference>
<evidence type="ECO:0000313" key="1">
    <source>
        <dbReference type="EMBL" id="GIH01703.1"/>
    </source>
</evidence>
<gene>
    <name evidence="1" type="ORF">Pma05_82750</name>
</gene>
<proteinExistence type="predicted"/>
<dbReference type="RefSeq" id="WP_275414829.1">
    <property type="nucleotide sequence ID" value="NZ_BAAAZQ010000015.1"/>
</dbReference>
<reference evidence="1 2" key="1">
    <citation type="submission" date="2021-01" db="EMBL/GenBank/DDBJ databases">
        <title>Whole genome shotgun sequence of Plantactinospora mayteni NBRC 109088.</title>
        <authorList>
            <person name="Komaki H."/>
            <person name="Tamura T."/>
        </authorList>
    </citation>
    <scope>NUCLEOTIDE SEQUENCE [LARGE SCALE GENOMIC DNA]</scope>
    <source>
        <strain evidence="1 2">NBRC 109088</strain>
    </source>
</reference>
<comment type="caution">
    <text evidence="1">The sequence shown here is derived from an EMBL/GenBank/DDBJ whole genome shotgun (WGS) entry which is preliminary data.</text>
</comment>
<evidence type="ECO:0008006" key="3">
    <source>
        <dbReference type="Google" id="ProtNLM"/>
    </source>
</evidence>
<accession>A0ABQ4F481</accession>
<organism evidence="1 2">
    <name type="scientific">Plantactinospora mayteni</name>
    <dbReference type="NCBI Taxonomy" id="566021"/>
    <lineage>
        <taxon>Bacteria</taxon>
        <taxon>Bacillati</taxon>
        <taxon>Actinomycetota</taxon>
        <taxon>Actinomycetes</taxon>
        <taxon>Micromonosporales</taxon>
        <taxon>Micromonosporaceae</taxon>
        <taxon>Plantactinospora</taxon>
    </lineage>
</organism>
<name>A0ABQ4F481_9ACTN</name>
<sequence>MLANGTAGSAHRLALSDAQWALLVRASELRPPGFESEDLSEP</sequence>